<proteinExistence type="predicted"/>
<name>A0ABP1RPX5_9HEXA</name>
<keyword evidence="3" id="KW-1185">Reference proteome</keyword>
<evidence type="ECO:0000256" key="1">
    <source>
        <dbReference type="SAM" id="Coils"/>
    </source>
</evidence>
<evidence type="ECO:0000313" key="3">
    <source>
        <dbReference type="Proteomes" id="UP001642540"/>
    </source>
</evidence>
<gene>
    <name evidence="2" type="ORF">ODALV1_LOCUS24722</name>
</gene>
<feature type="coiled-coil region" evidence="1">
    <location>
        <begin position="79"/>
        <end position="113"/>
    </location>
</feature>
<accession>A0ABP1RPX5</accession>
<dbReference type="Proteomes" id="UP001642540">
    <property type="component" value="Unassembled WGS sequence"/>
</dbReference>
<evidence type="ECO:0000313" key="2">
    <source>
        <dbReference type="EMBL" id="CAL8132706.1"/>
    </source>
</evidence>
<organism evidence="2 3">
    <name type="scientific">Orchesella dallaii</name>
    <dbReference type="NCBI Taxonomy" id="48710"/>
    <lineage>
        <taxon>Eukaryota</taxon>
        <taxon>Metazoa</taxon>
        <taxon>Ecdysozoa</taxon>
        <taxon>Arthropoda</taxon>
        <taxon>Hexapoda</taxon>
        <taxon>Collembola</taxon>
        <taxon>Entomobryomorpha</taxon>
        <taxon>Entomobryoidea</taxon>
        <taxon>Orchesellidae</taxon>
        <taxon>Orchesellinae</taxon>
        <taxon>Orchesella</taxon>
    </lineage>
</organism>
<comment type="caution">
    <text evidence="2">The sequence shown here is derived from an EMBL/GenBank/DDBJ whole genome shotgun (WGS) entry which is preliminary data.</text>
</comment>
<keyword evidence="1" id="KW-0175">Coiled coil</keyword>
<protein>
    <submittedName>
        <fullName evidence="2">Uncharacterized protein</fullName>
    </submittedName>
</protein>
<dbReference type="EMBL" id="CAXLJM020000093">
    <property type="protein sequence ID" value="CAL8132706.1"/>
    <property type="molecule type" value="Genomic_DNA"/>
</dbReference>
<sequence length="210" mass="24256">MNSLTTTTINKQKTKNSEPVSEISILVKLILEMKDEFTGSLANMDTKLDVITTVQQSLQQLTTDVAISKEEIETLKTGLSQTRQVAENTAEKLRNIQKQNDRIELELRKINLVISGIDDFRSQTSNKLTNAVENLLRTLAGREIKIEAVYRIGKYRDKYIRPVKINFKNISERNTIYECRLNTVYPIYINEDLQPSIQKAHRNLRRKSKE</sequence>
<reference evidence="2 3" key="1">
    <citation type="submission" date="2024-08" db="EMBL/GenBank/DDBJ databases">
        <authorList>
            <person name="Cucini C."/>
            <person name="Frati F."/>
        </authorList>
    </citation>
    <scope>NUCLEOTIDE SEQUENCE [LARGE SCALE GENOMIC DNA]</scope>
</reference>